<dbReference type="InterPro" id="IPR035439">
    <property type="entry name" value="UPF0145_dom_sf"/>
</dbReference>
<evidence type="ECO:0000313" key="4">
    <source>
        <dbReference type="Proteomes" id="UP000254808"/>
    </source>
</evidence>
<reference evidence="3 4" key="1">
    <citation type="submission" date="2018-03" db="EMBL/GenBank/DDBJ databases">
        <title>Phenotypic and genomic properties of Cyclonatronum proteinivorum gen. nov., sp. nov., a haloalkaliphilic bacteroidete from soda lakes possessing Na+-translocating rhodopsin.</title>
        <authorList>
            <person name="Toshchakov S.V."/>
            <person name="Korzhenkov A."/>
            <person name="Samarov N.I."/>
            <person name="Kublanov I.V."/>
            <person name="Muntyan M.S."/>
            <person name="Sorokin D.Y."/>
        </authorList>
    </citation>
    <scope>NUCLEOTIDE SEQUENCE [LARGE SCALE GENOMIC DNA]</scope>
    <source>
        <strain evidence="3 4">Omega</strain>
    </source>
</reference>
<dbReference type="AlphaFoldDB" id="A0A345UHV3"/>
<dbReference type="PANTHER" id="PTHR34068:SF2">
    <property type="entry name" value="UPF0145 PROTEIN SCO3412"/>
    <property type="match status" value="1"/>
</dbReference>
<dbReference type="Gene3D" id="3.30.110.70">
    <property type="entry name" value="Hypothetical protein apc22750. Chain B"/>
    <property type="match status" value="1"/>
</dbReference>
<dbReference type="Pfam" id="PF01906">
    <property type="entry name" value="YbjQ_1"/>
    <property type="match status" value="1"/>
</dbReference>
<dbReference type="OrthoDB" id="9796448at2"/>
<dbReference type="SUPFAM" id="SSF117782">
    <property type="entry name" value="YbjQ-like"/>
    <property type="match status" value="1"/>
</dbReference>
<organism evidence="3 4">
    <name type="scientific">Cyclonatronum proteinivorum</name>
    <dbReference type="NCBI Taxonomy" id="1457365"/>
    <lineage>
        <taxon>Bacteria</taxon>
        <taxon>Pseudomonadati</taxon>
        <taxon>Balneolota</taxon>
        <taxon>Balneolia</taxon>
        <taxon>Balneolales</taxon>
        <taxon>Cyclonatronaceae</taxon>
        <taxon>Cyclonatronum</taxon>
    </lineage>
</organism>
<sequence length="114" mass="12550">MKTVNTAEIAGYEVTETLGMVRGNTIRVRNIGRDIIAVLRMLVGGEVNEYTKMMAEAREQAIDRMKVEAESLGADAIVQVQFTTSFIMSGAAEILAYGTAVKIRKKAQPDRKKL</sequence>
<dbReference type="Proteomes" id="UP000254808">
    <property type="component" value="Chromosome"/>
</dbReference>
<comment type="similarity">
    <text evidence="1 2">Belongs to the UPF0145 family.</text>
</comment>
<evidence type="ECO:0000256" key="2">
    <source>
        <dbReference type="HAMAP-Rule" id="MF_00338"/>
    </source>
</evidence>
<dbReference type="HAMAP" id="MF_00338">
    <property type="entry name" value="UPF0145"/>
    <property type="match status" value="1"/>
</dbReference>
<keyword evidence="4" id="KW-1185">Reference proteome</keyword>
<accession>A0A345UHV3</accession>
<name>A0A345UHV3_9BACT</name>
<evidence type="ECO:0000313" key="3">
    <source>
        <dbReference type="EMBL" id="AXJ00055.1"/>
    </source>
</evidence>
<dbReference type="RefSeq" id="WP_114983363.1">
    <property type="nucleotide sequence ID" value="NZ_CP027806.1"/>
</dbReference>
<dbReference type="KEGG" id="cprv:CYPRO_0772"/>
<dbReference type="PANTHER" id="PTHR34068">
    <property type="entry name" value="UPF0145 PROTEIN YBJQ"/>
    <property type="match status" value="1"/>
</dbReference>
<evidence type="ECO:0000256" key="1">
    <source>
        <dbReference type="ARBA" id="ARBA00010751"/>
    </source>
</evidence>
<proteinExistence type="inferred from homology"/>
<gene>
    <name evidence="3" type="ORF">CYPRO_0772</name>
</gene>
<dbReference type="InterPro" id="IPR002765">
    <property type="entry name" value="UPF0145_YbjQ-like"/>
</dbReference>
<dbReference type="EMBL" id="CP027806">
    <property type="protein sequence ID" value="AXJ00055.1"/>
    <property type="molecule type" value="Genomic_DNA"/>
</dbReference>
<protein>
    <recommendedName>
        <fullName evidence="2">UPF0145 protein CYPRO_0772</fullName>
    </recommendedName>
</protein>